<accession>A0A2N3I2B6</accession>
<dbReference type="OrthoDB" id="6206554at2"/>
<dbReference type="SUPFAM" id="SSF53300">
    <property type="entry name" value="vWA-like"/>
    <property type="match status" value="1"/>
</dbReference>
<dbReference type="PANTHER" id="PTHR22550">
    <property type="entry name" value="SPORE GERMINATION PROTEIN"/>
    <property type="match status" value="1"/>
</dbReference>
<organism evidence="7 8">
    <name type="scientific">Labilibaculum filiforme</name>
    <dbReference type="NCBI Taxonomy" id="1940526"/>
    <lineage>
        <taxon>Bacteria</taxon>
        <taxon>Pseudomonadati</taxon>
        <taxon>Bacteroidota</taxon>
        <taxon>Bacteroidia</taxon>
        <taxon>Marinilabiliales</taxon>
        <taxon>Marinifilaceae</taxon>
        <taxon>Labilibaculum</taxon>
    </lineage>
</organism>
<evidence type="ECO:0000313" key="8">
    <source>
        <dbReference type="Proteomes" id="UP000233535"/>
    </source>
</evidence>
<dbReference type="InterPro" id="IPR002035">
    <property type="entry name" value="VWF_A"/>
</dbReference>
<evidence type="ECO:0000256" key="3">
    <source>
        <dbReference type="ARBA" id="ARBA00022989"/>
    </source>
</evidence>
<keyword evidence="8" id="KW-1185">Reference proteome</keyword>
<evidence type="ECO:0000256" key="1">
    <source>
        <dbReference type="ARBA" id="ARBA00022475"/>
    </source>
</evidence>
<dbReference type="AlphaFoldDB" id="A0A2N3I2B6"/>
<proteinExistence type="predicted"/>
<reference evidence="7 8" key="1">
    <citation type="journal article" date="2017" name="Front. Microbiol.">
        <title>Labilibaculum manganireducens gen. nov., sp. nov. and Labilibaculum filiforme sp. nov., Novel Bacteroidetes Isolated from Subsurface Sediments of the Baltic Sea.</title>
        <authorList>
            <person name="Vandieken V."/>
            <person name="Marshall I.P."/>
            <person name="Niemann H."/>
            <person name="Engelen B."/>
            <person name="Cypionka H."/>
        </authorList>
    </citation>
    <scope>NUCLEOTIDE SEQUENCE [LARGE SCALE GENOMIC DNA]</scope>
    <source>
        <strain evidence="7 8">59.16B</strain>
    </source>
</reference>
<feature type="domain" description="VWFA" evidence="6">
    <location>
        <begin position="93"/>
        <end position="290"/>
    </location>
</feature>
<feature type="transmembrane region" description="Helical" evidence="5">
    <location>
        <begin position="310"/>
        <end position="328"/>
    </location>
</feature>
<dbReference type="Proteomes" id="UP000233535">
    <property type="component" value="Unassembled WGS sequence"/>
</dbReference>
<gene>
    <name evidence="7" type="ORF">BZG02_06460</name>
</gene>
<keyword evidence="2 5" id="KW-0812">Transmembrane</keyword>
<evidence type="ECO:0000256" key="2">
    <source>
        <dbReference type="ARBA" id="ARBA00022692"/>
    </source>
</evidence>
<dbReference type="InterPro" id="IPR036465">
    <property type="entry name" value="vWFA_dom_sf"/>
</dbReference>
<dbReference type="RefSeq" id="WP_101260592.1">
    <property type="nucleotide sequence ID" value="NZ_MVDD01000003.1"/>
</dbReference>
<comment type="caution">
    <text evidence="7">The sequence shown here is derived from an EMBL/GenBank/DDBJ whole genome shotgun (WGS) entry which is preliminary data.</text>
</comment>
<evidence type="ECO:0000313" key="7">
    <source>
        <dbReference type="EMBL" id="PKQ64446.1"/>
    </source>
</evidence>
<dbReference type="SMART" id="SM00327">
    <property type="entry name" value="VWA"/>
    <property type="match status" value="1"/>
</dbReference>
<dbReference type="Pfam" id="PF13519">
    <property type="entry name" value="VWA_2"/>
    <property type="match status" value="1"/>
</dbReference>
<dbReference type="EMBL" id="MVDD01000003">
    <property type="protein sequence ID" value="PKQ64446.1"/>
    <property type="molecule type" value="Genomic_DNA"/>
</dbReference>
<sequence length="345" mass="38160">MNQFRLDHPDLLYLYLILPILGILYWISYSRKKKALAEFGEMNIISQLMPYASFTRPFYKFGILLLALSFIIFGLAGPQFGSKIQTIKREGVEIIIALDVSNSMMAQDIQPNRLERAKRAISKMVDELNNDKIGLVVFAGEAYTQLPITTDYASAKLFLSSISTDIVPIQGTAIGAAINLSAKSFTPDTEASKAIIVITDGENHEDDAITAAKAALDQGITVHTIAMGLPEGAPIPVSSGSRDFRRDENGNVVISRLDQKMVEQIATAGGGKPVIANNTTTGLNVLFTEINKMNKTELEQRVYAAYDEKFQLFIAIGLLLLFLEFIVLERKNRHLKDINLFKAPK</sequence>
<name>A0A2N3I2B6_9BACT</name>
<protein>
    <recommendedName>
        <fullName evidence="6">VWFA domain-containing protein</fullName>
    </recommendedName>
</protein>
<dbReference type="PANTHER" id="PTHR22550:SF5">
    <property type="entry name" value="LEUCINE ZIPPER PROTEIN 4"/>
    <property type="match status" value="1"/>
</dbReference>
<evidence type="ECO:0000256" key="4">
    <source>
        <dbReference type="ARBA" id="ARBA00023136"/>
    </source>
</evidence>
<dbReference type="InterPro" id="IPR050768">
    <property type="entry name" value="UPF0353/GerABKA_families"/>
</dbReference>
<evidence type="ECO:0000259" key="6">
    <source>
        <dbReference type="PROSITE" id="PS50234"/>
    </source>
</evidence>
<dbReference type="PROSITE" id="PS50234">
    <property type="entry name" value="VWFA"/>
    <property type="match status" value="1"/>
</dbReference>
<feature type="transmembrane region" description="Helical" evidence="5">
    <location>
        <begin position="12"/>
        <end position="29"/>
    </location>
</feature>
<feature type="transmembrane region" description="Helical" evidence="5">
    <location>
        <begin position="58"/>
        <end position="77"/>
    </location>
</feature>
<keyword evidence="3 5" id="KW-1133">Transmembrane helix</keyword>
<evidence type="ECO:0000256" key="5">
    <source>
        <dbReference type="SAM" id="Phobius"/>
    </source>
</evidence>
<keyword evidence="4 5" id="KW-0472">Membrane</keyword>
<dbReference type="Gene3D" id="3.40.50.410">
    <property type="entry name" value="von Willebrand factor, type A domain"/>
    <property type="match status" value="1"/>
</dbReference>
<keyword evidence="1" id="KW-1003">Cell membrane</keyword>